<dbReference type="Pfam" id="PF04081">
    <property type="entry name" value="DNA_pol_delta_4"/>
    <property type="match status" value="1"/>
</dbReference>
<protein>
    <recommendedName>
        <fullName evidence="4">DNA polymerase delta subunit 4</fullName>
    </recommendedName>
</protein>
<evidence type="ECO:0000313" key="3">
    <source>
        <dbReference type="Proteomes" id="UP001556367"/>
    </source>
</evidence>
<name>A0ABR3JDZ0_9AGAR</name>
<dbReference type="EMBL" id="JASNQZ010000008">
    <property type="protein sequence ID" value="KAL0953945.1"/>
    <property type="molecule type" value="Genomic_DNA"/>
</dbReference>
<keyword evidence="3" id="KW-1185">Reference proteome</keyword>
<feature type="compositionally biased region" description="Low complexity" evidence="1">
    <location>
        <begin position="1"/>
        <end position="18"/>
    </location>
</feature>
<gene>
    <name evidence="2" type="ORF">HGRIS_005107</name>
</gene>
<organism evidence="2 3">
    <name type="scientific">Hohenbuehelia grisea</name>
    <dbReference type="NCBI Taxonomy" id="104357"/>
    <lineage>
        <taxon>Eukaryota</taxon>
        <taxon>Fungi</taxon>
        <taxon>Dikarya</taxon>
        <taxon>Basidiomycota</taxon>
        <taxon>Agaricomycotina</taxon>
        <taxon>Agaricomycetes</taxon>
        <taxon>Agaricomycetidae</taxon>
        <taxon>Agaricales</taxon>
        <taxon>Pleurotineae</taxon>
        <taxon>Pleurotaceae</taxon>
        <taxon>Hohenbuehelia</taxon>
    </lineage>
</organism>
<sequence>MAPSTRSNSTKKATASSTLKQNTLSFTSQKRSVSGRNIKAKKPSRTKSNPAPAILDDVEDIRSSSPVEDAIEDISAKSVRSSTSDIDSAPEEDLESLLKTPRLRKHWSGVQKTMGWIQPIHPEGKTRAERILHVFDLSYEYGPCIGVKRLDRWKRAEAEGLNPPTEVRPYCTPSTAISNHRFIGSRYLAHVGSRRVPGPV</sequence>
<accession>A0ABR3JDZ0</accession>
<proteinExistence type="predicted"/>
<dbReference type="InterPro" id="IPR007218">
    <property type="entry name" value="DNA_pol_delta_4"/>
</dbReference>
<reference evidence="3" key="1">
    <citation type="submission" date="2024-06" db="EMBL/GenBank/DDBJ databases">
        <title>Multi-omics analyses provide insights into the biosynthesis of the anticancer antibiotic pleurotin in Hohenbuehelia grisea.</title>
        <authorList>
            <person name="Weaver J.A."/>
            <person name="Alberti F."/>
        </authorList>
    </citation>
    <scope>NUCLEOTIDE SEQUENCE [LARGE SCALE GENOMIC DNA]</scope>
    <source>
        <strain evidence="3">T-177</strain>
    </source>
</reference>
<feature type="compositionally biased region" description="Polar residues" evidence="1">
    <location>
        <begin position="19"/>
        <end position="35"/>
    </location>
</feature>
<evidence type="ECO:0000256" key="1">
    <source>
        <dbReference type="SAM" id="MobiDB-lite"/>
    </source>
</evidence>
<dbReference type="Proteomes" id="UP001556367">
    <property type="component" value="Unassembled WGS sequence"/>
</dbReference>
<feature type="region of interest" description="Disordered" evidence="1">
    <location>
        <begin position="1"/>
        <end position="70"/>
    </location>
</feature>
<evidence type="ECO:0008006" key="4">
    <source>
        <dbReference type="Google" id="ProtNLM"/>
    </source>
</evidence>
<evidence type="ECO:0000313" key="2">
    <source>
        <dbReference type="EMBL" id="KAL0953945.1"/>
    </source>
</evidence>
<dbReference type="PANTHER" id="PTHR14303:SF0">
    <property type="entry name" value="DNA POLYMERASE DELTA SUBUNIT 4"/>
    <property type="match status" value="1"/>
</dbReference>
<dbReference type="PANTHER" id="PTHR14303">
    <property type="entry name" value="DNA POLYMERASE DELTA SUBUNIT 4"/>
    <property type="match status" value="1"/>
</dbReference>
<comment type="caution">
    <text evidence="2">The sequence shown here is derived from an EMBL/GenBank/DDBJ whole genome shotgun (WGS) entry which is preliminary data.</text>
</comment>